<evidence type="ECO:0000256" key="4">
    <source>
        <dbReference type="ARBA" id="ARBA00022448"/>
    </source>
</evidence>
<dbReference type="PRINTS" id="PR00125">
    <property type="entry name" value="ATPASEDELTA"/>
</dbReference>
<dbReference type="InterPro" id="IPR020781">
    <property type="entry name" value="ATPase_OSCP/d_CS"/>
</dbReference>
<keyword evidence="8" id="KW-0066">ATP synthesis</keyword>
<keyword evidence="10" id="KW-1185">Reference proteome</keyword>
<evidence type="ECO:0000313" key="9">
    <source>
        <dbReference type="EMBL" id="KAL1648073.1"/>
    </source>
</evidence>
<sequence length="232" mass="24660">MFSARALSRAARTAAPRVARPAVAPRVVATRSYAQAADTKSVKPPVALYGVDGTYASALYTAAAKSSALEPVSKALETLANVFKKDPKLTEVLAAPTLTVSDKKQIVAELSKIVGAADKEGVVKNFLDTLAENNRLGLLQPVTEKFAQLMSASRGEIELNITSAQPLDNKVLNRLEAAVSKSPYAQGKKLKVVPKVNPDIRGGLVVEIGDRTIDLSVAAKLARMNKLLNDQL</sequence>
<gene>
    <name evidence="9" type="primary">ATP5</name>
    <name evidence="9" type="ORF">SLS58_002400</name>
</gene>
<evidence type="ECO:0000256" key="1">
    <source>
        <dbReference type="ARBA" id="ARBA00004370"/>
    </source>
</evidence>
<comment type="subcellular location">
    <subcellularLocation>
        <location evidence="1">Membrane</location>
    </subcellularLocation>
</comment>
<keyword evidence="5" id="KW-0375">Hydrogen ion transport</keyword>
<name>A0ABR3TZC6_9PEZI</name>
<evidence type="ECO:0000256" key="7">
    <source>
        <dbReference type="ARBA" id="ARBA00023136"/>
    </source>
</evidence>
<dbReference type="NCBIfam" id="TIGR01145">
    <property type="entry name" value="ATP_synt_delta"/>
    <property type="match status" value="1"/>
</dbReference>
<dbReference type="InterPro" id="IPR026015">
    <property type="entry name" value="ATP_synth_OSCP/delta_N_sf"/>
</dbReference>
<dbReference type="EMBL" id="JAKEKT020000010">
    <property type="protein sequence ID" value="KAL1648073.1"/>
    <property type="molecule type" value="Genomic_DNA"/>
</dbReference>
<evidence type="ECO:0000256" key="5">
    <source>
        <dbReference type="ARBA" id="ARBA00022781"/>
    </source>
</evidence>
<dbReference type="PANTHER" id="PTHR11910">
    <property type="entry name" value="ATP SYNTHASE DELTA CHAIN"/>
    <property type="match status" value="1"/>
</dbReference>
<keyword evidence="4" id="KW-0813">Transport</keyword>
<proteinExistence type="inferred from homology"/>
<dbReference type="Gene3D" id="1.10.520.20">
    <property type="entry name" value="N-terminal domain of the delta subunit of the F1F0-ATP synthase"/>
    <property type="match status" value="1"/>
</dbReference>
<keyword evidence="6" id="KW-0406">Ion transport</keyword>
<dbReference type="InterPro" id="IPR000711">
    <property type="entry name" value="ATPase_OSCP/dsu"/>
</dbReference>
<comment type="caution">
    <text evidence="9">The sequence shown here is derived from an EMBL/GenBank/DDBJ whole genome shotgun (WGS) entry which is preliminary data.</text>
</comment>
<dbReference type="Proteomes" id="UP001521184">
    <property type="component" value="Unassembled WGS sequence"/>
</dbReference>
<dbReference type="Pfam" id="PF00213">
    <property type="entry name" value="OSCP"/>
    <property type="match status" value="1"/>
</dbReference>
<evidence type="ECO:0000313" key="10">
    <source>
        <dbReference type="Proteomes" id="UP001521184"/>
    </source>
</evidence>
<evidence type="ECO:0000256" key="3">
    <source>
        <dbReference type="ARBA" id="ARBA00014723"/>
    </source>
</evidence>
<evidence type="ECO:0000256" key="2">
    <source>
        <dbReference type="ARBA" id="ARBA00007046"/>
    </source>
</evidence>
<accession>A0ABR3TZC6</accession>
<dbReference type="HAMAP" id="MF_01416">
    <property type="entry name" value="ATP_synth_delta_bact"/>
    <property type="match status" value="1"/>
</dbReference>
<dbReference type="PROSITE" id="PS00389">
    <property type="entry name" value="ATPASE_DELTA"/>
    <property type="match status" value="1"/>
</dbReference>
<evidence type="ECO:0000256" key="6">
    <source>
        <dbReference type="ARBA" id="ARBA00023065"/>
    </source>
</evidence>
<protein>
    <recommendedName>
        <fullName evidence="3">ATP synthase subunit 5, mitochondrial</fullName>
    </recommendedName>
</protein>
<keyword evidence="7" id="KW-0472">Membrane</keyword>
<comment type="similarity">
    <text evidence="2">Belongs to the ATPase delta chain family.</text>
</comment>
<organism evidence="9 10">
    <name type="scientific">Diplodia intermedia</name>
    <dbReference type="NCBI Taxonomy" id="856260"/>
    <lineage>
        <taxon>Eukaryota</taxon>
        <taxon>Fungi</taxon>
        <taxon>Dikarya</taxon>
        <taxon>Ascomycota</taxon>
        <taxon>Pezizomycotina</taxon>
        <taxon>Dothideomycetes</taxon>
        <taxon>Dothideomycetes incertae sedis</taxon>
        <taxon>Botryosphaeriales</taxon>
        <taxon>Botryosphaeriaceae</taxon>
        <taxon>Diplodia</taxon>
    </lineage>
</organism>
<reference evidence="9 10" key="1">
    <citation type="journal article" date="2023" name="Plant Dis.">
        <title>First Report of Diplodia intermedia Causing Canker and Dieback Diseases on Apple Trees in Canada.</title>
        <authorList>
            <person name="Ellouze W."/>
            <person name="Ilyukhin E."/>
            <person name="Sulman M."/>
            <person name="Ali S."/>
        </authorList>
    </citation>
    <scope>NUCLEOTIDE SEQUENCE [LARGE SCALE GENOMIC DNA]</scope>
    <source>
        <strain evidence="9 10">M45-28</strain>
    </source>
</reference>
<dbReference type="SUPFAM" id="SSF47928">
    <property type="entry name" value="N-terminal domain of the delta subunit of the F1F0-ATP synthase"/>
    <property type="match status" value="1"/>
</dbReference>
<evidence type="ECO:0000256" key="8">
    <source>
        <dbReference type="ARBA" id="ARBA00023310"/>
    </source>
</evidence>